<gene>
    <name evidence="5" type="ORF">PRZ48_005849</name>
</gene>
<dbReference type="InterPro" id="IPR029063">
    <property type="entry name" value="SAM-dependent_MTases_sf"/>
</dbReference>
<organism evidence="5 6">
    <name type="scientific">Zasmidium cellare</name>
    <name type="common">Wine cellar mold</name>
    <name type="synonym">Racodium cellare</name>
    <dbReference type="NCBI Taxonomy" id="395010"/>
    <lineage>
        <taxon>Eukaryota</taxon>
        <taxon>Fungi</taxon>
        <taxon>Dikarya</taxon>
        <taxon>Ascomycota</taxon>
        <taxon>Pezizomycotina</taxon>
        <taxon>Dothideomycetes</taxon>
        <taxon>Dothideomycetidae</taxon>
        <taxon>Mycosphaerellales</taxon>
        <taxon>Mycosphaerellaceae</taxon>
        <taxon>Zasmidium</taxon>
    </lineage>
</organism>
<dbReference type="Proteomes" id="UP001305779">
    <property type="component" value="Unassembled WGS sequence"/>
</dbReference>
<comment type="caution">
    <text evidence="5">The sequence shown here is derived from an EMBL/GenBank/DDBJ whole genome shotgun (WGS) entry which is preliminary data.</text>
</comment>
<sequence>MTTKIVELSTLIAEKTKVVDEYFKKNGLPTPSFDLDGPTRIMIPPQEKEASDALTAVLGATRDLNQLLTGPTGVLMSTSPNDCLSLQAMYRFKVAQTLPVGEEWSFEQLSKAVGLNVIDLRRLVRHAMCNHIFREPKPDYVAHTATSKLLAESELMQNFVGITMEEKFRASGRVVDAVQKYDGAHSPEQSGFSLAFDTPKGFYAEMEVHPERGRRFASAMNTFASLIPLEPLFNAFDWASFGKATVVDVGGAWGPVSIGLAKRFPDLNFIVQDLPGVVEEGPAKVPADVKDRFQFMPYSILDEQPVKGAPIYFFRAIFHNWPDESCVQILKNQIPALKKGARIVIDDSTLHEPNTLPPSVEKRRRSMDLSMLTWFGSRERTVEDWEKIFKAASPSFQLRHAKPAGMNYNLDVEWTG</sequence>
<evidence type="ECO:0000256" key="1">
    <source>
        <dbReference type="ARBA" id="ARBA00022603"/>
    </source>
</evidence>
<dbReference type="PANTHER" id="PTHR43712">
    <property type="entry name" value="PUTATIVE (AFU_ORTHOLOGUE AFUA_4G14580)-RELATED"/>
    <property type="match status" value="1"/>
</dbReference>
<dbReference type="InterPro" id="IPR001077">
    <property type="entry name" value="COMT_C"/>
</dbReference>
<dbReference type="SUPFAM" id="SSF46785">
    <property type="entry name" value="Winged helix' DNA-binding domain"/>
    <property type="match status" value="1"/>
</dbReference>
<evidence type="ECO:0000256" key="2">
    <source>
        <dbReference type="ARBA" id="ARBA00022679"/>
    </source>
</evidence>
<dbReference type="InterPro" id="IPR016461">
    <property type="entry name" value="COMT-like"/>
</dbReference>
<evidence type="ECO:0000313" key="6">
    <source>
        <dbReference type="Proteomes" id="UP001305779"/>
    </source>
</evidence>
<evidence type="ECO:0000259" key="4">
    <source>
        <dbReference type="Pfam" id="PF00891"/>
    </source>
</evidence>
<proteinExistence type="predicted"/>
<accession>A0ABR0EM23</accession>
<dbReference type="SUPFAM" id="SSF53335">
    <property type="entry name" value="S-adenosyl-L-methionine-dependent methyltransferases"/>
    <property type="match status" value="1"/>
</dbReference>
<keyword evidence="2" id="KW-0808">Transferase</keyword>
<name>A0ABR0EM23_ZASCE</name>
<dbReference type="Gene3D" id="1.10.10.10">
    <property type="entry name" value="Winged helix-like DNA-binding domain superfamily/Winged helix DNA-binding domain"/>
    <property type="match status" value="1"/>
</dbReference>
<dbReference type="PANTHER" id="PTHR43712:SF12">
    <property type="entry name" value="STERIGMATOCYSTIN 8-O-METHYLTRANSFERASE"/>
    <property type="match status" value="1"/>
</dbReference>
<keyword evidence="1" id="KW-0489">Methyltransferase</keyword>
<keyword evidence="6" id="KW-1185">Reference proteome</keyword>
<reference evidence="5 6" key="1">
    <citation type="journal article" date="2023" name="G3 (Bethesda)">
        <title>A chromosome-level genome assembly of Zasmidium syzygii isolated from banana leaves.</title>
        <authorList>
            <person name="van Westerhoven A.C."/>
            <person name="Mehrabi R."/>
            <person name="Talebi R."/>
            <person name="Steentjes M.B.F."/>
            <person name="Corcolon B."/>
            <person name="Chong P.A."/>
            <person name="Kema G.H.J."/>
            <person name="Seidl M.F."/>
        </authorList>
    </citation>
    <scope>NUCLEOTIDE SEQUENCE [LARGE SCALE GENOMIC DNA]</scope>
    <source>
        <strain evidence="5 6">P124</strain>
    </source>
</reference>
<dbReference type="Gene3D" id="3.40.50.150">
    <property type="entry name" value="Vaccinia Virus protein VP39"/>
    <property type="match status" value="1"/>
</dbReference>
<dbReference type="Pfam" id="PF00891">
    <property type="entry name" value="Methyltransf_2"/>
    <property type="match status" value="1"/>
</dbReference>
<evidence type="ECO:0000256" key="3">
    <source>
        <dbReference type="ARBA" id="ARBA00022691"/>
    </source>
</evidence>
<dbReference type="EMBL" id="JAXOVC010000004">
    <property type="protein sequence ID" value="KAK4502424.1"/>
    <property type="molecule type" value="Genomic_DNA"/>
</dbReference>
<dbReference type="PROSITE" id="PS51683">
    <property type="entry name" value="SAM_OMT_II"/>
    <property type="match status" value="1"/>
</dbReference>
<protein>
    <recommendedName>
        <fullName evidence="4">O-methyltransferase C-terminal domain-containing protein</fullName>
    </recommendedName>
</protein>
<keyword evidence="3" id="KW-0949">S-adenosyl-L-methionine</keyword>
<evidence type="ECO:0000313" key="5">
    <source>
        <dbReference type="EMBL" id="KAK4502424.1"/>
    </source>
</evidence>
<dbReference type="InterPro" id="IPR036388">
    <property type="entry name" value="WH-like_DNA-bd_sf"/>
</dbReference>
<dbReference type="InterPro" id="IPR036390">
    <property type="entry name" value="WH_DNA-bd_sf"/>
</dbReference>
<feature type="domain" description="O-methyltransferase C-terminal" evidence="4">
    <location>
        <begin position="192"/>
        <end position="392"/>
    </location>
</feature>